<dbReference type="EMBL" id="LAZR01000943">
    <property type="protein sequence ID" value="KKN54085.1"/>
    <property type="molecule type" value="Genomic_DNA"/>
</dbReference>
<proteinExistence type="predicted"/>
<reference evidence="1" key="1">
    <citation type="journal article" date="2015" name="Nature">
        <title>Complex archaea that bridge the gap between prokaryotes and eukaryotes.</title>
        <authorList>
            <person name="Spang A."/>
            <person name="Saw J.H."/>
            <person name="Jorgensen S.L."/>
            <person name="Zaremba-Niedzwiedzka K."/>
            <person name="Martijn J."/>
            <person name="Lind A.E."/>
            <person name="van Eijk R."/>
            <person name="Schleper C."/>
            <person name="Guy L."/>
            <person name="Ettema T.J."/>
        </authorList>
    </citation>
    <scope>NUCLEOTIDE SEQUENCE</scope>
</reference>
<evidence type="ECO:0000313" key="1">
    <source>
        <dbReference type="EMBL" id="KKN54085.1"/>
    </source>
</evidence>
<protein>
    <submittedName>
        <fullName evidence="1">Uncharacterized protein</fullName>
    </submittedName>
</protein>
<comment type="caution">
    <text evidence="1">The sequence shown here is derived from an EMBL/GenBank/DDBJ whole genome shotgun (WGS) entry which is preliminary data.</text>
</comment>
<name>A0A0F9RBZ3_9ZZZZ</name>
<dbReference type="AlphaFoldDB" id="A0A0F9RBZ3"/>
<organism evidence="1">
    <name type="scientific">marine sediment metagenome</name>
    <dbReference type="NCBI Taxonomy" id="412755"/>
    <lineage>
        <taxon>unclassified sequences</taxon>
        <taxon>metagenomes</taxon>
        <taxon>ecological metagenomes</taxon>
    </lineage>
</organism>
<gene>
    <name evidence="1" type="ORF">LCGC14_0595790</name>
</gene>
<accession>A0A0F9RBZ3</accession>
<sequence length="61" mass="7378">MSKIEVTNNILERKIRNKFQTKEGKKFLKENKERTIKEAKTNTGWFSEEEDKAWAYLQEEI</sequence>